<feature type="transmembrane region" description="Helical" evidence="7">
    <location>
        <begin position="241"/>
        <end position="262"/>
    </location>
</feature>
<dbReference type="Pfam" id="PF09678">
    <property type="entry name" value="Caa3_CtaG"/>
    <property type="match status" value="1"/>
</dbReference>
<evidence type="ECO:0000256" key="7">
    <source>
        <dbReference type="SAM" id="Phobius"/>
    </source>
</evidence>
<evidence type="ECO:0000256" key="5">
    <source>
        <dbReference type="ARBA" id="ARBA00023136"/>
    </source>
</evidence>
<reference evidence="8 9" key="1">
    <citation type="submission" date="2016-11" db="EMBL/GenBank/DDBJ databases">
        <authorList>
            <person name="Jaros S."/>
            <person name="Januszkiewicz K."/>
            <person name="Wedrychowicz H."/>
        </authorList>
    </citation>
    <scope>NUCLEOTIDE SEQUENCE [LARGE SCALE GENOMIC DNA]</scope>
    <source>
        <strain evidence="8 9">DSM 45627</strain>
    </source>
</reference>
<dbReference type="Proteomes" id="UP000186132">
    <property type="component" value="Unassembled WGS sequence"/>
</dbReference>
<evidence type="ECO:0000256" key="2">
    <source>
        <dbReference type="ARBA" id="ARBA00022475"/>
    </source>
</evidence>
<keyword evidence="5 7" id="KW-0472">Membrane</keyword>
<gene>
    <name evidence="8" type="ORF">SAMN05443575_3140</name>
</gene>
<feature type="transmembrane region" description="Helical" evidence="7">
    <location>
        <begin position="87"/>
        <end position="106"/>
    </location>
</feature>
<protein>
    <submittedName>
        <fullName evidence="8">Cytochrome c oxidase assembly factor CtaG</fullName>
    </submittedName>
</protein>
<evidence type="ECO:0000313" key="9">
    <source>
        <dbReference type="Proteomes" id="UP000186132"/>
    </source>
</evidence>
<dbReference type="RefSeq" id="WP_073391352.1">
    <property type="nucleotide sequence ID" value="NZ_FQVU01000004.1"/>
</dbReference>
<feature type="transmembrane region" description="Helical" evidence="7">
    <location>
        <begin position="56"/>
        <end position="81"/>
    </location>
</feature>
<feature type="transmembrane region" description="Helical" evidence="7">
    <location>
        <begin position="159"/>
        <end position="182"/>
    </location>
</feature>
<evidence type="ECO:0000256" key="1">
    <source>
        <dbReference type="ARBA" id="ARBA00004651"/>
    </source>
</evidence>
<keyword evidence="3 7" id="KW-0812">Transmembrane</keyword>
<evidence type="ECO:0000313" key="8">
    <source>
        <dbReference type="EMBL" id="SHH03209.1"/>
    </source>
</evidence>
<feature type="region of interest" description="Disordered" evidence="6">
    <location>
        <begin position="286"/>
        <end position="310"/>
    </location>
</feature>
<dbReference type="AlphaFoldDB" id="A0A1M5PNM8"/>
<feature type="transmembrane region" description="Helical" evidence="7">
    <location>
        <begin position="17"/>
        <end position="35"/>
    </location>
</feature>
<accession>A0A1M5PNM8</accession>
<sequence>MTAALDRPSIGAVFTQWTLQPLAVVAVVALAAWYVRGVRRSTRAGRAWPVGRSVTFGVGLALLLWASCGFLGTYAYSLFWVWTSQQLALWLVVPIVVLSGAPLQLARDLGGRGGRVDRLLRSRPVRFVSNPLVGPALVPLLSFALFFGPLPGWSIGTPVVGWLLQLVLVAIGAIMVLPLVGVDDDVSSLAVGLGLAIGSFELVIDALPGIVLRLRTQLATTFFDHRAALDWSPNALHDQQIAGAIVWCIAELIDLPFLLLVFRRWLRVDAKDAARVDAVLEAERSARGAETDEPWWLSDPSMQQRLKRRD</sequence>
<dbReference type="OrthoDB" id="5241646at2"/>
<evidence type="ECO:0000256" key="6">
    <source>
        <dbReference type="SAM" id="MobiDB-lite"/>
    </source>
</evidence>
<dbReference type="EMBL" id="FQVU01000004">
    <property type="protein sequence ID" value="SHH03209.1"/>
    <property type="molecule type" value="Genomic_DNA"/>
</dbReference>
<organism evidence="8 9">
    <name type="scientific">Jatrophihabitans endophyticus</name>
    <dbReference type="NCBI Taxonomy" id="1206085"/>
    <lineage>
        <taxon>Bacteria</taxon>
        <taxon>Bacillati</taxon>
        <taxon>Actinomycetota</taxon>
        <taxon>Actinomycetes</taxon>
        <taxon>Jatrophihabitantales</taxon>
        <taxon>Jatrophihabitantaceae</taxon>
        <taxon>Jatrophihabitans</taxon>
    </lineage>
</organism>
<keyword evidence="2" id="KW-1003">Cell membrane</keyword>
<comment type="subcellular location">
    <subcellularLocation>
        <location evidence="1">Cell membrane</location>
        <topology evidence="1">Multi-pass membrane protein</topology>
    </subcellularLocation>
</comment>
<proteinExistence type="predicted"/>
<feature type="transmembrane region" description="Helical" evidence="7">
    <location>
        <begin position="189"/>
        <end position="211"/>
    </location>
</feature>
<name>A0A1M5PNM8_9ACTN</name>
<dbReference type="GO" id="GO:0005886">
    <property type="term" value="C:plasma membrane"/>
    <property type="evidence" value="ECO:0007669"/>
    <property type="project" value="UniProtKB-SubCell"/>
</dbReference>
<evidence type="ECO:0000256" key="3">
    <source>
        <dbReference type="ARBA" id="ARBA00022692"/>
    </source>
</evidence>
<dbReference type="STRING" id="1206085.SAMN05443575_3140"/>
<dbReference type="InterPro" id="IPR019108">
    <property type="entry name" value="Caa3_assmbl_CtaG-rel"/>
</dbReference>
<keyword evidence="9" id="KW-1185">Reference proteome</keyword>
<keyword evidence="4 7" id="KW-1133">Transmembrane helix</keyword>
<evidence type="ECO:0000256" key="4">
    <source>
        <dbReference type="ARBA" id="ARBA00022989"/>
    </source>
</evidence>
<feature type="transmembrane region" description="Helical" evidence="7">
    <location>
        <begin position="127"/>
        <end position="147"/>
    </location>
</feature>